<dbReference type="Proteomes" id="UP000013307">
    <property type="component" value="Chromosome"/>
</dbReference>
<dbReference type="PROSITE" id="PS00018">
    <property type="entry name" value="EF_HAND_1"/>
    <property type="match status" value="1"/>
</dbReference>
<dbReference type="SUPFAM" id="SSF63446">
    <property type="entry name" value="Type I dockerin domain"/>
    <property type="match status" value="1"/>
</dbReference>
<dbReference type="InterPro" id="IPR036439">
    <property type="entry name" value="Dockerin_dom_sf"/>
</dbReference>
<dbReference type="InterPro" id="IPR016047">
    <property type="entry name" value="M23ase_b-sheet_dom"/>
</dbReference>
<proteinExistence type="predicted"/>
<dbReference type="PROSITE" id="PS51766">
    <property type="entry name" value="DOCKERIN"/>
    <property type="match status" value="1"/>
</dbReference>
<dbReference type="Gene3D" id="2.70.70.10">
    <property type="entry name" value="Glucose Permease (Domain IIA)"/>
    <property type="match status" value="1"/>
</dbReference>
<dbReference type="eggNOG" id="arCOG03611">
    <property type="taxonomic scope" value="Archaea"/>
</dbReference>
<dbReference type="CDD" id="cd12797">
    <property type="entry name" value="M23_peptidase"/>
    <property type="match status" value="1"/>
</dbReference>
<protein>
    <recommendedName>
        <fullName evidence="1">Dockerin domain-containing protein</fullName>
    </recommendedName>
</protein>
<name>N0BFV6_9EURY</name>
<dbReference type="AlphaFoldDB" id="N0BFV6"/>
<reference evidence="2 3" key="1">
    <citation type="journal article" date="2013" name="Genome Announc.">
        <title>Complete Genome Sequence of the Thermophilic and Facultatively Chemolithoautotrophic Sulfate Reducer Archaeoglobus sulfaticallidus Strain PM70-1T.</title>
        <authorList>
            <person name="Stokke R."/>
            <person name="Hocking W.P."/>
            <person name="Steinsbu B.O."/>
            <person name="Steen I.H."/>
        </authorList>
    </citation>
    <scope>NUCLEOTIDE SEQUENCE [LARGE SCALE GENOMIC DNA]</scope>
    <source>
        <strain evidence="2">PM70-1</strain>
    </source>
</reference>
<evidence type="ECO:0000313" key="2">
    <source>
        <dbReference type="EMBL" id="AGK61908.1"/>
    </source>
</evidence>
<keyword evidence="3" id="KW-1185">Reference proteome</keyword>
<dbReference type="Gene3D" id="1.10.1330.10">
    <property type="entry name" value="Dockerin domain"/>
    <property type="match status" value="1"/>
</dbReference>
<dbReference type="InterPro" id="IPR011055">
    <property type="entry name" value="Dup_hybrid_motif"/>
</dbReference>
<dbReference type="STRING" id="387631.Asulf_01942"/>
<feature type="domain" description="Dockerin" evidence="1">
    <location>
        <begin position="234"/>
        <end position="295"/>
    </location>
</feature>
<dbReference type="KEGG" id="ast:Asulf_01942"/>
<accession>N0BFV6</accession>
<dbReference type="InterPro" id="IPR018247">
    <property type="entry name" value="EF_Hand_1_Ca_BS"/>
</dbReference>
<dbReference type="Pfam" id="PF01551">
    <property type="entry name" value="Peptidase_M23"/>
    <property type="match status" value="1"/>
</dbReference>
<evidence type="ECO:0000259" key="1">
    <source>
        <dbReference type="PROSITE" id="PS51766"/>
    </source>
</evidence>
<dbReference type="SUPFAM" id="SSF51261">
    <property type="entry name" value="Duplicated hybrid motif"/>
    <property type="match status" value="1"/>
</dbReference>
<evidence type="ECO:0000313" key="3">
    <source>
        <dbReference type="Proteomes" id="UP000013307"/>
    </source>
</evidence>
<dbReference type="EMBL" id="CP005290">
    <property type="protein sequence ID" value="AGK61908.1"/>
    <property type="molecule type" value="Genomic_DNA"/>
</dbReference>
<dbReference type="GO" id="GO:0000272">
    <property type="term" value="P:polysaccharide catabolic process"/>
    <property type="evidence" value="ECO:0007669"/>
    <property type="project" value="InterPro"/>
</dbReference>
<sequence length="295" mass="33369">MFRHLKVMLVAFVLVFLTMPSDAYPVYPNTDSPPVLEFIWNKTNPLNLSTDIYACGPFGIDEGGGFLNQEMAIFFANRSRDPIYAPCNGTVTYFLPWEYFENASEPGKGGEIWIRYGENYAVAYRHIVTVGLNLSEGDIVKQGDVIGYVADWYPEPNFHGGFMEFLVAGRENGSYYYYRPFDFFSNQSKALLLQIWNHSQVKNDFGYNTVTHPWGDVVKFSSTSGDQEIPHKSDFTIKGDFNDNGKVDFEDAMHVAGMVMKKVKPDLSADFNNNGRIDVGDLAKIVYHIMGMAKL</sequence>
<organism evidence="2 3">
    <name type="scientific">Archaeoglobus sulfaticallidus PM70-1</name>
    <dbReference type="NCBI Taxonomy" id="387631"/>
    <lineage>
        <taxon>Archaea</taxon>
        <taxon>Methanobacteriati</taxon>
        <taxon>Methanobacteriota</taxon>
        <taxon>Archaeoglobi</taxon>
        <taxon>Archaeoglobales</taxon>
        <taxon>Archaeoglobaceae</taxon>
        <taxon>Archaeoglobus</taxon>
    </lineage>
</organism>
<gene>
    <name evidence="2" type="ORF">Asulf_01942</name>
</gene>
<dbReference type="HOGENOM" id="CLU_941985_0_0_2"/>
<dbReference type="InterPro" id="IPR016134">
    <property type="entry name" value="Dockerin_dom"/>
</dbReference>